<dbReference type="FunFam" id="3.40.50.300:FF:000489">
    <property type="entry name" value="Primosome assembly protein PriA"/>
    <property type="match status" value="1"/>
</dbReference>
<dbReference type="SMART" id="SM00490">
    <property type="entry name" value="HELICc"/>
    <property type="match status" value="1"/>
</dbReference>
<dbReference type="SUPFAM" id="SSF52540">
    <property type="entry name" value="P-loop containing nucleoside triphosphate hydrolases"/>
    <property type="match status" value="1"/>
</dbReference>
<dbReference type="InterPro" id="IPR001650">
    <property type="entry name" value="Helicase_C-like"/>
</dbReference>
<feature type="binding site" evidence="12">
    <location>
        <position position="571"/>
    </location>
    <ligand>
        <name>Zn(2+)</name>
        <dbReference type="ChEBI" id="CHEBI:29105"/>
        <label>1</label>
    </ligand>
</feature>
<feature type="binding site" evidence="12">
    <location>
        <position position="615"/>
    </location>
    <ligand>
        <name>Zn(2+)</name>
        <dbReference type="ChEBI" id="CHEBI:29105"/>
        <label>1</label>
    </ligand>
</feature>
<dbReference type="GO" id="GO:0005524">
    <property type="term" value="F:ATP binding"/>
    <property type="evidence" value="ECO:0007669"/>
    <property type="project" value="UniProtKB-UniRule"/>
</dbReference>
<proteinExistence type="inferred from homology"/>
<dbReference type="AlphaFoldDB" id="A0A964BU76"/>
<dbReference type="PANTHER" id="PTHR30580:SF0">
    <property type="entry name" value="PRIMOSOMAL PROTEIN N"/>
    <property type="match status" value="1"/>
</dbReference>
<reference evidence="15" key="1">
    <citation type="journal article" date="2021" name="Antonie Van Leeuwenhoek">
        <title>Draft genome and description of Waterburya agarophytonicola gen. nov. sp. nov. (Pleurocapsales, Cyanobacteria): a seaweed symbiont.</title>
        <authorList>
            <person name="Bonthond G."/>
            <person name="Shalygin S."/>
            <person name="Bayer T."/>
            <person name="Weinberger F."/>
        </authorList>
    </citation>
    <scope>NUCLEOTIDE SEQUENCE</scope>
    <source>
        <strain evidence="15">KI4</strain>
    </source>
</reference>
<comment type="catalytic activity">
    <reaction evidence="11 12">
        <text>ATP + H2O = ADP + phosphate + H(+)</text>
        <dbReference type="Rhea" id="RHEA:13065"/>
        <dbReference type="ChEBI" id="CHEBI:15377"/>
        <dbReference type="ChEBI" id="CHEBI:15378"/>
        <dbReference type="ChEBI" id="CHEBI:30616"/>
        <dbReference type="ChEBI" id="CHEBI:43474"/>
        <dbReference type="ChEBI" id="CHEBI:456216"/>
        <dbReference type="EC" id="5.6.2.4"/>
    </reaction>
</comment>
<dbReference type="Gene3D" id="3.40.50.300">
    <property type="entry name" value="P-loop containing nucleotide triphosphate hydrolases"/>
    <property type="match status" value="2"/>
</dbReference>
<dbReference type="Pfam" id="PF17764">
    <property type="entry name" value="PriA_3primeBD"/>
    <property type="match status" value="1"/>
</dbReference>
<feature type="binding site" evidence="12">
    <location>
        <position position="580"/>
    </location>
    <ligand>
        <name>Zn(2+)</name>
        <dbReference type="ChEBI" id="CHEBI:29105"/>
        <label>2</label>
    </ligand>
</feature>
<dbReference type="SMART" id="SM00487">
    <property type="entry name" value="DEXDc"/>
    <property type="match status" value="1"/>
</dbReference>
<dbReference type="GO" id="GO:0006302">
    <property type="term" value="P:double-strand break repair"/>
    <property type="evidence" value="ECO:0007669"/>
    <property type="project" value="InterPro"/>
</dbReference>
<sequence>MLIGTSENLSQLSYASLAESVINSNLIAAEPKNSYQTHTPQWVEVLVDVPGVQGLYTYSLPADLLVCVGDIVSVPFGIQITGGIAIGISTKPPADLDSTKIRPIEDVVISGFFPQQYWELLNNIADYYCTDLMSAIRVALPPGLLGRSQRRIRLNKGAIPPGAEHFCSVIALKVLKLLQNQKDGDYSVNYLRNQVKGASRGIRELNKRGWIENYLEAPKRAKPKLKTAITLVGGSLLNDLTTRQKEILSILKNEGGEAWQTEFVKSHQTSTKILKALVDKGYIILDDREILRKEQGVAQDGDRPKELSQDQANALQVINAQTGYAQILLHGVTGSGKTEVYLQAIAPVLAQNKSALVLVPEIGLTPQLTDRFRARFGTQVCVYHSKLSAGERYDTWRQTIQGEPQVVIGTRSAIFAPLPNLGLIVLDEEHDSSFKQNRPAPTYHARKVANWRAELDDCPLILGSATPSLESLVAVRGDKALKDTASHKTGRRGDMASISKRFYLSLPARIASRPLPKVTIIDLRQELSRGNRSIFSLSLQNAIADMQERGEQGILFIPRRGHSTFVSCRSCGYVMECPDCDVSLSYHYTHEGAAKLLRCHYCNYTRIQPNSCPECSSPYLKFFGSGTQKVTQELTKLFPELKCIRFDSDTTRNKGAHRELITQFTNKEADILIGTQMLTKGLDIAGVTVVGIVAADGLLHRSDYRAAERAFQTMTQVAGRAGRGDTPGKVIVQTYSPEHPVIQAVKTHDYHSFSAAELAEREELNYPPYGKLILIKLSSIDSREVEQAAEKLADLLIDLLSPEYDILGPAPASVMRVARRYRWQILLKFSQSETDSPDLNILPDNADLLVSHKERLSRLRSHLPKSVSMTIDIDPINMD</sequence>
<dbReference type="GO" id="GO:0006270">
    <property type="term" value="P:DNA replication initiation"/>
    <property type="evidence" value="ECO:0007669"/>
    <property type="project" value="TreeGrafter"/>
</dbReference>
<evidence type="ECO:0000256" key="2">
    <source>
        <dbReference type="ARBA" id="ARBA00022705"/>
    </source>
</evidence>
<dbReference type="NCBIfam" id="NF004066">
    <property type="entry name" value="PRK05580.1-3"/>
    <property type="match status" value="1"/>
</dbReference>
<evidence type="ECO:0000256" key="6">
    <source>
        <dbReference type="ARBA" id="ARBA00022806"/>
    </source>
</evidence>
<dbReference type="InterPro" id="IPR027417">
    <property type="entry name" value="P-loop_NTPase"/>
</dbReference>
<dbReference type="EMBL" id="JADWDC010000060">
    <property type="protein sequence ID" value="MCC0178956.1"/>
    <property type="molecule type" value="Genomic_DNA"/>
</dbReference>
<evidence type="ECO:0000256" key="8">
    <source>
        <dbReference type="ARBA" id="ARBA00022840"/>
    </source>
</evidence>
<keyword evidence="9 12" id="KW-0238">DNA-binding</keyword>
<dbReference type="CDD" id="cd18804">
    <property type="entry name" value="SF2_C_priA"/>
    <property type="match status" value="1"/>
</dbReference>
<dbReference type="RefSeq" id="WP_229642060.1">
    <property type="nucleotide sequence ID" value="NZ_JADWDC010000060.1"/>
</dbReference>
<feature type="domain" description="Helicase ATP-binding" evidence="13">
    <location>
        <begin position="318"/>
        <end position="485"/>
    </location>
</feature>
<dbReference type="InterPro" id="IPR014001">
    <property type="entry name" value="Helicase_ATP-bd"/>
</dbReference>
<dbReference type="Pfam" id="PF18074">
    <property type="entry name" value="PriA_C"/>
    <property type="match status" value="1"/>
</dbReference>
<feature type="domain" description="Helicase C-terminal" evidence="14">
    <location>
        <begin position="607"/>
        <end position="764"/>
    </location>
</feature>
<evidence type="ECO:0000256" key="5">
    <source>
        <dbReference type="ARBA" id="ARBA00022801"/>
    </source>
</evidence>
<comment type="subunit">
    <text evidence="12">Component of the replication restart primosome.</text>
</comment>
<keyword evidence="2 12" id="KW-0235">DNA replication</keyword>
<dbReference type="HAMAP" id="MF_00983">
    <property type="entry name" value="PriA"/>
    <property type="match status" value="1"/>
</dbReference>
<comment type="function">
    <text evidence="12">Initiates the restart of stalled replication forks, which reloads the replicative helicase on sites other than the origin of replication. Recognizes and binds to abandoned replication forks and remodels them to uncover a helicase loading site. Promotes assembly of the primosome at these replication forks.</text>
</comment>
<dbReference type="Proteomes" id="UP000729733">
    <property type="component" value="Unassembled WGS sequence"/>
</dbReference>
<evidence type="ECO:0000313" key="15">
    <source>
        <dbReference type="EMBL" id="MCC0178956.1"/>
    </source>
</evidence>
<keyword evidence="16" id="KW-1185">Reference proteome</keyword>
<evidence type="ECO:0000259" key="13">
    <source>
        <dbReference type="PROSITE" id="PS51192"/>
    </source>
</evidence>
<dbReference type="GO" id="GO:1990077">
    <property type="term" value="C:primosome complex"/>
    <property type="evidence" value="ECO:0007669"/>
    <property type="project" value="UniProtKB-UniRule"/>
</dbReference>
<feature type="binding site" evidence="12">
    <location>
        <position position="602"/>
    </location>
    <ligand>
        <name>Zn(2+)</name>
        <dbReference type="ChEBI" id="CHEBI:29105"/>
        <label>2</label>
    </ligand>
</feature>
<evidence type="ECO:0000256" key="9">
    <source>
        <dbReference type="ARBA" id="ARBA00023125"/>
    </source>
</evidence>
<dbReference type="PROSITE" id="PS51192">
    <property type="entry name" value="HELICASE_ATP_BIND_1"/>
    <property type="match status" value="1"/>
</dbReference>
<keyword evidence="6 12" id="KW-0347">Helicase</keyword>
<evidence type="ECO:0000256" key="10">
    <source>
        <dbReference type="ARBA" id="ARBA00023235"/>
    </source>
</evidence>
<dbReference type="InterPro" id="IPR005259">
    <property type="entry name" value="PriA"/>
</dbReference>
<dbReference type="GO" id="GO:0006269">
    <property type="term" value="P:DNA replication, synthesis of primer"/>
    <property type="evidence" value="ECO:0007669"/>
    <property type="project" value="UniProtKB-KW"/>
</dbReference>
<keyword evidence="8 12" id="KW-0067">ATP-binding</keyword>
<evidence type="ECO:0000313" key="16">
    <source>
        <dbReference type="Proteomes" id="UP000729733"/>
    </source>
</evidence>
<dbReference type="GO" id="GO:0016787">
    <property type="term" value="F:hydrolase activity"/>
    <property type="evidence" value="ECO:0007669"/>
    <property type="project" value="UniProtKB-KW"/>
</dbReference>
<dbReference type="GO" id="GO:0006310">
    <property type="term" value="P:DNA recombination"/>
    <property type="evidence" value="ECO:0007669"/>
    <property type="project" value="InterPro"/>
</dbReference>
<dbReference type="Pfam" id="PF18319">
    <property type="entry name" value="Zn_ribbon_PriA"/>
    <property type="match status" value="1"/>
</dbReference>
<dbReference type="GO" id="GO:0008270">
    <property type="term" value="F:zinc ion binding"/>
    <property type="evidence" value="ECO:0007669"/>
    <property type="project" value="UniProtKB-UniRule"/>
</dbReference>
<feature type="binding site" evidence="12">
    <location>
        <position position="612"/>
    </location>
    <ligand>
        <name>Zn(2+)</name>
        <dbReference type="ChEBI" id="CHEBI:29105"/>
        <label>1</label>
    </ligand>
</feature>
<comment type="catalytic activity">
    <reaction evidence="12">
        <text>Couples ATP hydrolysis with the unwinding of duplex DNA by translocating in the 3'-5' direction.</text>
        <dbReference type="EC" id="5.6.2.4"/>
    </reaction>
</comment>
<keyword evidence="5 12" id="KW-0378">Hydrolase</keyword>
<keyword evidence="10 12" id="KW-0413">Isomerase</keyword>
<name>A0A964BU76_9CYAN</name>
<accession>A0A964BU76</accession>
<dbReference type="InterPro" id="IPR040498">
    <property type="entry name" value="PriA_CRR"/>
</dbReference>
<keyword evidence="7 12" id="KW-0862">Zinc</keyword>
<dbReference type="EC" id="5.6.2.4" evidence="12"/>
<evidence type="ECO:0000256" key="4">
    <source>
        <dbReference type="ARBA" id="ARBA00022741"/>
    </source>
</evidence>
<evidence type="ECO:0000256" key="11">
    <source>
        <dbReference type="ARBA" id="ARBA00048988"/>
    </source>
</evidence>
<feature type="binding site" evidence="12">
    <location>
        <position position="599"/>
    </location>
    <ligand>
        <name>Zn(2+)</name>
        <dbReference type="ChEBI" id="CHEBI:29105"/>
        <label>2</label>
    </ligand>
</feature>
<dbReference type="GO" id="GO:0043138">
    <property type="term" value="F:3'-5' DNA helicase activity"/>
    <property type="evidence" value="ECO:0007669"/>
    <property type="project" value="UniProtKB-EC"/>
</dbReference>
<comment type="similarity">
    <text evidence="12">Belongs to the helicase family. PriA subfamily.</text>
</comment>
<keyword evidence="1 12" id="KW-0639">Primosome</keyword>
<keyword evidence="3 12" id="KW-0479">Metal-binding</keyword>
<protein>
    <recommendedName>
        <fullName evidence="12">Replication restart protein PriA</fullName>
    </recommendedName>
    <alternativeName>
        <fullName evidence="12">ATP-dependent DNA helicase PriA</fullName>
        <ecNumber evidence="12">5.6.2.4</ecNumber>
    </alternativeName>
    <alternativeName>
        <fullName evidence="12">DNA 3'-5' helicase PriA</fullName>
    </alternativeName>
</protein>
<organism evidence="15 16">
    <name type="scientific">Waterburya agarophytonicola KI4</name>
    <dbReference type="NCBI Taxonomy" id="2874699"/>
    <lineage>
        <taxon>Bacteria</taxon>
        <taxon>Bacillati</taxon>
        <taxon>Cyanobacteriota</taxon>
        <taxon>Cyanophyceae</taxon>
        <taxon>Pleurocapsales</taxon>
        <taxon>Hyellaceae</taxon>
        <taxon>Waterburya</taxon>
        <taxon>Waterburya agarophytonicola</taxon>
    </lineage>
</organism>
<dbReference type="Gene3D" id="3.40.1440.60">
    <property type="entry name" value="PriA, 3(prime) DNA-binding domain"/>
    <property type="match status" value="1"/>
</dbReference>
<dbReference type="InterPro" id="IPR041222">
    <property type="entry name" value="PriA_3primeBD"/>
</dbReference>
<feature type="binding site" evidence="12">
    <location>
        <position position="577"/>
    </location>
    <ligand>
        <name>Zn(2+)</name>
        <dbReference type="ChEBI" id="CHEBI:29105"/>
        <label>2</label>
    </ligand>
</feature>
<keyword evidence="4 12" id="KW-0547">Nucleotide-binding</keyword>
<dbReference type="InterPro" id="IPR011545">
    <property type="entry name" value="DEAD/DEAH_box_helicase_dom"/>
</dbReference>
<evidence type="ECO:0000256" key="1">
    <source>
        <dbReference type="ARBA" id="ARBA00022515"/>
    </source>
</evidence>
<dbReference type="PANTHER" id="PTHR30580">
    <property type="entry name" value="PRIMOSOMAL PROTEIN N"/>
    <property type="match status" value="1"/>
</dbReference>
<dbReference type="GO" id="GO:0003677">
    <property type="term" value="F:DNA binding"/>
    <property type="evidence" value="ECO:0007669"/>
    <property type="project" value="UniProtKB-UniRule"/>
</dbReference>
<dbReference type="InterPro" id="IPR042115">
    <property type="entry name" value="PriA_3primeBD_sf"/>
</dbReference>
<evidence type="ECO:0000256" key="3">
    <source>
        <dbReference type="ARBA" id="ARBA00022723"/>
    </source>
</evidence>
<dbReference type="NCBIfam" id="TIGR00595">
    <property type="entry name" value="priA"/>
    <property type="match status" value="1"/>
</dbReference>
<evidence type="ECO:0000256" key="12">
    <source>
        <dbReference type="HAMAP-Rule" id="MF_00983"/>
    </source>
</evidence>
<dbReference type="Pfam" id="PF00271">
    <property type="entry name" value="Helicase_C"/>
    <property type="match status" value="1"/>
</dbReference>
<comment type="caution">
    <text evidence="15">The sequence shown here is derived from an EMBL/GenBank/DDBJ whole genome shotgun (WGS) entry which is preliminary data.</text>
</comment>
<dbReference type="PROSITE" id="PS51194">
    <property type="entry name" value="HELICASE_CTER"/>
    <property type="match status" value="1"/>
</dbReference>
<dbReference type="InterPro" id="IPR041236">
    <property type="entry name" value="PriA_C"/>
</dbReference>
<dbReference type="Pfam" id="PF00270">
    <property type="entry name" value="DEAD"/>
    <property type="match status" value="1"/>
</dbReference>
<gene>
    <name evidence="12 15" type="primary">priA</name>
    <name evidence="15" type="ORF">I4641_18470</name>
</gene>
<evidence type="ECO:0000256" key="7">
    <source>
        <dbReference type="ARBA" id="ARBA00022833"/>
    </source>
</evidence>
<feature type="binding site" evidence="12">
    <location>
        <position position="568"/>
    </location>
    <ligand>
        <name>Zn(2+)</name>
        <dbReference type="ChEBI" id="CHEBI:29105"/>
        <label>1</label>
    </ligand>
</feature>
<evidence type="ECO:0000259" key="14">
    <source>
        <dbReference type="PROSITE" id="PS51194"/>
    </source>
</evidence>
<dbReference type="CDD" id="cd17929">
    <property type="entry name" value="DEXHc_priA"/>
    <property type="match status" value="1"/>
</dbReference>
<comment type="cofactor">
    <cofactor evidence="12">
        <name>Zn(2+)</name>
        <dbReference type="ChEBI" id="CHEBI:29105"/>
    </cofactor>
    <text evidence="12">Binds 2 zinc ions per subunit.</text>
</comment>